<dbReference type="InterPro" id="IPR032675">
    <property type="entry name" value="LRR_dom_sf"/>
</dbReference>
<proteinExistence type="predicted"/>
<dbReference type="InterPro" id="IPR001810">
    <property type="entry name" value="F-box_dom"/>
</dbReference>
<dbReference type="Proteomes" id="UP000663846">
    <property type="component" value="Unassembled WGS sequence"/>
</dbReference>
<reference evidence="2" key="1">
    <citation type="submission" date="2021-01" db="EMBL/GenBank/DDBJ databases">
        <authorList>
            <person name="Kaushik A."/>
        </authorList>
    </citation>
    <scope>NUCLEOTIDE SEQUENCE</scope>
    <source>
        <strain evidence="2">AG1-1C</strain>
    </source>
</reference>
<dbReference type="Pfam" id="PF12937">
    <property type="entry name" value="F-box-like"/>
    <property type="match status" value="1"/>
</dbReference>
<gene>
    <name evidence="2" type="ORF">RDB_LOCUS76100</name>
</gene>
<feature type="domain" description="A to I editase" evidence="1">
    <location>
        <begin position="318"/>
        <end position="425"/>
    </location>
</feature>
<organism evidence="2 3">
    <name type="scientific">Rhizoctonia solani</name>
    <dbReference type="NCBI Taxonomy" id="456999"/>
    <lineage>
        <taxon>Eukaryota</taxon>
        <taxon>Fungi</taxon>
        <taxon>Dikarya</taxon>
        <taxon>Basidiomycota</taxon>
        <taxon>Agaricomycotina</taxon>
        <taxon>Agaricomycetes</taxon>
        <taxon>Cantharellales</taxon>
        <taxon>Ceratobasidiaceae</taxon>
        <taxon>Rhizoctonia</taxon>
    </lineage>
</organism>
<dbReference type="GO" id="GO:0004000">
    <property type="term" value="F:adenosine deaminase activity"/>
    <property type="evidence" value="ECO:0007669"/>
    <property type="project" value="InterPro"/>
</dbReference>
<dbReference type="AlphaFoldDB" id="A0A8H2X882"/>
<dbReference type="GO" id="GO:0003723">
    <property type="term" value="F:RNA binding"/>
    <property type="evidence" value="ECO:0007669"/>
    <property type="project" value="InterPro"/>
</dbReference>
<dbReference type="Gene3D" id="3.80.10.10">
    <property type="entry name" value="Ribonuclease Inhibitor"/>
    <property type="match status" value="1"/>
</dbReference>
<evidence type="ECO:0000313" key="2">
    <source>
        <dbReference type="EMBL" id="CAE6415774.1"/>
    </source>
</evidence>
<accession>A0A8H2X882</accession>
<dbReference type="SUPFAM" id="SSF52047">
    <property type="entry name" value="RNI-like"/>
    <property type="match status" value="1"/>
</dbReference>
<evidence type="ECO:0000259" key="1">
    <source>
        <dbReference type="PROSITE" id="PS50141"/>
    </source>
</evidence>
<evidence type="ECO:0000313" key="3">
    <source>
        <dbReference type="Proteomes" id="UP000663846"/>
    </source>
</evidence>
<dbReference type="EMBL" id="CAJMWS010000316">
    <property type="protein sequence ID" value="CAE6415774.1"/>
    <property type="molecule type" value="Genomic_DNA"/>
</dbReference>
<dbReference type="GO" id="GO:0006396">
    <property type="term" value="P:RNA processing"/>
    <property type="evidence" value="ECO:0007669"/>
    <property type="project" value="InterPro"/>
</dbReference>
<dbReference type="PROSITE" id="PS50141">
    <property type="entry name" value="A_DEAMIN_EDITASE"/>
    <property type="match status" value="1"/>
</dbReference>
<comment type="caution">
    <text evidence="2">The sequence shown here is derived from an EMBL/GenBank/DDBJ whole genome shotgun (WGS) entry which is preliminary data.</text>
</comment>
<sequence>MSSIHAKLPPEIISQILHTNWENLDQLAVLLRVCRLWYRIVFPILYQTVYLSWNAPIFATRLLDEDLTLTHNPRLPIAGINIPPPIEGLRAADHVQVLILDNRLQRELPIIQPLEERILHVGLLLLKKLKRIDWSLPFYPRDMRFFDYLSFRCPEIEYVSFEICDHSHYRQISDRDLASLFTFSELKHIQIKDSRLPYDADTNGHISSSLVNMIMRSPNLEYLELDLKENSRDPQFMTAGWLVEALYPVLMHTFKHLKVFRLGGTASIDSEFLLRPEEENLIRGFILRHPGLHTLQLPWDWEMNSLIREPIQETWTILQGALPNLRCFEGPTYLVTLFLKLDVAQHLEHLVILDSAEDEESDLTETLDTFPQLPNLRKLEFLSTYMLDTTSFSEVVKITPNITELTINWVDGDPEVTMQCLIGLRHLKSLSLGPNVIPHLINRPYKTVPVEQELQEVLQLAQNCTSLEVVRILPEEGSIFDYNTRFYISRASDGTVANVNRQTMRILPIGMFPVIDPNFCKQKYRDLLGDFT</sequence>
<dbReference type="InterPro" id="IPR002466">
    <property type="entry name" value="A_deamin"/>
</dbReference>
<protein>
    <recommendedName>
        <fullName evidence="1">A to I editase domain-containing protein</fullName>
    </recommendedName>
</protein>
<name>A0A8H2X882_9AGAM</name>